<organism evidence="2 3">
    <name type="scientific">Paenibacillus agaridevorans</name>
    <dbReference type="NCBI Taxonomy" id="171404"/>
    <lineage>
        <taxon>Bacteria</taxon>
        <taxon>Bacillati</taxon>
        <taxon>Bacillota</taxon>
        <taxon>Bacilli</taxon>
        <taxon>Bacillales</taxon>
        <taxon>Paenibacillaceae</taxon>
        <taxon>Paenibacillus</taxon>
    </lineage>
</organism>
<keyword evidence="1" id="KW-0812">Transmembrane</keyword>
<reference evidence="2 3" key="1">
    <citation type="submission" date="2017-08" db="EMBL/GenBank/DDBJ databases">
        <title>Substantial Increase in Enzyme Production by Combined Drug-Resistance Mutations in Paenibacillus agaridevorans.</title>
        <authorList>
            <person name="Tanaka Y."/>
            <person name="Funane K."/>
            <person name="Hosaka T."/>
            <person name="Shiwa Y."/>
            <person name="Fujita N."/>
            <person name="Miyazaki T."/>
            <person name="Yoshikawa H."/>
            <person name="Murakami K."/>
            <person name="Kasahara K."/>
            <person name="Inaoka T."/>
            <person name="Hiraga Y."/>
            <person name="Ochi K."/>
        </authorList>
    </citation>
    <scope>NUCLEOTIDE SEQUENCE [LARGE SCALE GENOMIC DNA]</scope>
    <source>
        <strain evidence="2 3">T-3040</strain>
    </source>
</reference>
<evidence type="ECO:0000313" key="3">
    <source>
        <dbReference type="Proteomes" id="UP000245202"/>
    </source>
</evidence>
<name>A0A2R5EVJ8_9BACL</name>
<accession>A0A2R5EVJ8</accession>
<evidence type="ECO:0000256" key="1">
    <source>
        <dbReference type="SAM" id="Phobius"/>
    </source>
</evidence>
<dbReference type="EMBL" id="BDQX01000339">
    <property type="protein sequence ID" value="GBG10726.1"/>
    <property type="molecule type" value="Genomic_DNA"/>
</dbReference>
<dbReference type="RefSeq" id="WP_108995160.1">
    <property type="nucleotide sequence ID" value="NZ_BDQX01000339.1"/>
</dbReference>
<dbReference type="Proteomes" id="UP000245202">
    <property type="component" value="Unassembled WGS sequence"/>
</dbReference>
<keyword evidence="3" id="KW-1185">Reference proteome</keyword>
<sequence>MGGWSKAWRLALLVSGTIGLNVAALSPGLGGARLTGGSSFETAFVVTLLVMSPVVLLTGSHAILFRDAPSAPRLPEWRSPEAYWLAFVRFRRNRALRRESEAALSQLERMEKKVNALLGLLGERFNPAELSYKRFASAIAAVEELFYGHVRELLGLLRLREASAMATGWSAESAGYLGANEEILLKLDGLLAELARLGGADYRDVLLMPCMKDIDTLINQTKYYKP</sequence>
<dbReference type="AlphaFoldDB" id="A0A2R5EVJ8"/>
<keyword evidence="1" id="KW-0472">Membrane</keyword>
<feature type="transmembrane region" description="Helical" evidence="1">
    <location>
        <begin position="42"/>
        <end position="65"/>
    </location>
</feature>
<protein>
    <submittedName>
        <fullName evidence="2">Uncharacterized protein</fullName>
    </submittedName>
</protein>
<gene>
    <name evidence="2" type="ORF">PAT3040_05479</name>
</gene>
<keyword evidence="1" id="KW-1133">Transmembrane helix</keyword>
<proteinExistence type="predicted"/>
<evidence type="ECO:0000313" key="2">
    <source>
        <dbReference type="EMBL" id="GBG10726.1"/>
    </source>
</evidence>
<comment type="caution">
    <text evidence="2">The sequence shown here is derived from an EMBL/GenBank/DDBJ whole genome shotgun (WGS) entry which is preliminary data.</text>
</comment>